<accession>A0A5B0EGI4</accession>
<evidence type="ECO:0000259" key="4">
    <source>
        <dbReference type="Pfam" id="PF18317"/>
    </source>
</evidence>
<dbReference type="GO" id="GO:0004764">
    <property type="term" value="F:shikimate 3-dehydrogenase (NADP+) activity"/>
    <property type="evidence" value="ECO:0007669"/>
    <property type="project" value="InterPro"/>
</dbReference>
<dbReference type="Gene3D" id="3.40.50.10860">
    <property type="entry name" value="Leucine Dehydrogenase, chain A, domain 1"/>
    <property type="match status" value="1"/>
</dbReference>
<dbReference type="SUPFAM" id="SSF51735">
    <property type="entry name" value="NAD(P)-binding Rossmann-fold domains"/>
    <property type="match status" value="1"/>
</dbReference>
<keyword evidence="2" id="KW-0057">Aromatic amino acid biosynthesis</keyword>
<protein>
    <submittedName>
        <fullName evidence="5">Shikimate dehydrogenase</fullName>
    </submittedName>
</protein>
<dbReference type="Gene3D" id="3.40.50.720">
    <property type="entry name" value="NAD(P)-binding Rossmann-like Domain"/>
    <property type="match status" value="1"/>
</dbReference>
<gene>
    <name evidence="5" type="ORF">FQ154_10995</name>
</gene>
<dbReference type="RefSeq" id="WP_149619740.1">
    <property type="nucleotide sequence ID" value="NZ_VOBL01000010.1"/>
</dbReference>
<dbReference type="SUPFAM" id="SSF53223">
    <property type="entry name" value="Aminoacid dehydrogenase-like, N-terminal domain"/>
    <property type="match status" value="1"/>
</dbReference>
<dbReference type="CDD" id="cd01065">
    <property type="entry name" value="NAD_bind_Shikimate_DH"/>
    <property type="match status" value="1"/>
</dbReference>
<feature type="domain" description="Shikimate dehydrogenase substrate binding N-terminal" evidence="3">
    <location>
        <begin position="20"/>
        <end position="103"/>
    </location>
</feature>
<proteinExistence type="predicted"/>
<evidence type="ECO:0000259" key="3">
    <source>
        <dbReference type="Pfam" id="PF08501"/>
    </source>
</evidence>
<evidence type="ECO:0000256" key="1">
    <source>
        <dbReference type="ARBA" id="ARBA00004871"/>
    </source>
</evidence>
<dbReference type="EMBL" id="VOBL01000010">
    <property type="protein sequence ID" value="KAA0976389.1"/>
    <property type="molecule type" value="Genomic_DNA"/>
</dbReference>
<dbReference type="GO" id="GO:0009423">
    <property type="term" value="P:chorismate biosynthetic process"/>
    <property type="evidence" value="ECO:0007669"/>
    <property type="project" value="TreeGrafter"/>
</dbReference>
<dbReference type="GO" id="GO:0009073">
    <property type="term" value="P:aromatic amino acid family biosynthetic process"/>
    <property type="evidence" value="ECO:0007669"/>
    <property type="project" value="UniProtKB-KW"/>
</dbReference>
<dbReference type="Pfam" id="PF18317">
    <property type="entry name" value="SDH_C"/>
    <property type="match status" value="1"/>
</dbReference>
<dbReference type="InterPro" id="IPR036291">
    <property type="entry name" value="NAD(P)-bd_dom_sf"/>
</dbReference>
<dbReference type="InterPro" id="IPR022893">
    <property type="entry name" value="Shikimate_DH_fam"/>
</dbReference>
<dbReference type="Proteomes" id="UP000323856">
    <property type="component" value="Unassembled WGS sequence"/>
</dbReference>
<sequence>MTPSNPAPAQTPGGALRAAVLGHPIGHSRSPLLHAAAYKALGVDIDYAAIDIQPEAASRFAARLRTEPGWVGVSVTMPMKDALVPFLDERSDRVRRLGALNTIVVRHTDHGVRLFGHNTDVDGIVHSIRAASPALTAPAERRAAILGAGNTALAALEACADLGFSHVDLVVRNPERAAQTLLLAAELGLIAATVSAVEAAELLPRYGAVISTLPAHAADPLCVTLGLEADPGVGLTPASERPQGAGILAPGAVLLDVAYDPWPSALASAWERAGGTVVSGLEMLVYQGVEQVKFFSGVHDADWDHVTNVMCDAVGLSRP</sequence>
<evidence type="ECO:0000313" key="6">
    <source>
        <dbReference type="Proteomes" id="UP000323856"/>
    </source>
</evidence>
<dbReference type="PANTHER" id="PTHR21089:SF1">
    <property type="entry name" value="BIFUNCTIONAL 3-DEHYDROQUINATE DEHYDRATASE_SHIKIMATE DEHYDROGENASE, CHLOROPLASTIC"/>
    <property type="match status" value="1"/>
</dbReference>
<dbReference type="InterPro" id="IPR013708">
    <property type="entry name" value="Shikimate_DH-bd_N"/>
</dbReference>
<dbReference type="OrthoDB" id="9776868at2"/>
<dbReference type="InterPro" id="IPR041121">
    <property type="entry name" value="SDH_C"/>
</dbReference>
<comment type="caution">
    <text evidence="5">The sequence shown here is derived from an EMBL/GenBank/DDBJ whole genome shotgun (WGS) entry which is preliminary data.</text>
</comment>
<evidence type="ECO:0000313" key="5">
    <source>
        <dbReference type="EMBL" id="KAA0976389.1"/>
    </source>
</evidence>
<reference evidence="5 6" key="1">
    <citation type="submission" date="2019-07" db="EMBL/GenBank/DDBJ databases">
        <title>Analysis of the biochemical properties, biological activity and biotechnological potential of siderophores and biosurfactants produced by Antarctic psychrotolerant bacteria.</title>
        <authorList>
            <person name="Styczynski M."/>
            <person name="Krucon T."/>
            <person name="Decewicz P."/>
            <person name="Dziewit L."/>
        </authorList>
    </citation>
    <scope>NUCLEOTIDE SEQUENCE [LARGE SCALE GENOMIC DNA]</scope>
    <source>
        <strain evidence="5 6">ANT_H27</strain>
    </source>
</reference>
<dbReference type="Pfam" id="PF08501">
    <property type="entry name" value="Shikimate_dh_N"/>
    <property type="match status" value="1"/>
</dbReference>
<dbReference type="PANTHER" id="PTHR21089">
    <property type="entry name" value="SHIKIMATE DEHYDROGENASE"/>
    <property type="match status" value="1"/>
</dbReference>
<evidence type="ECO:0000256" key="2">
    <source>
        <dbReference type="ARBA" id="ARBA00023141"/>
    </source>
</evidence>
<feature type="domain" description="SDH C-terminal" evidence="4">
    <location>
        <begin position="280"/>
        <end position="302"/>
    </location>
</feature>
<dbReference type="GO" id="GO:0005829">
    <property type="term" value="C:cytosol"/>
    <property type="evidence" value="ECO:0007669"/>
    <property type="project" value="TreeGrafter"/>
</dbReference>
<dbReference type="GO" id="GO:0050661">
    <property type="term" value="F:NADP binding"/>
    <property type="evidence" value="ECO:0007669"/>
    <property type="project" value="TreeGrafter"/>
</dbReference>
<comment type="pathway">
    <text evidence="1">Metabolic intermediate biosynthesis; chorismate biosynthesis; chorismate from D-erythrose 4-phosphate and phosphoenolpyruvate: step 4/7.</text>
</comment>
<keyword evidence="2" id="KW-0028">Amino-acid biosynthesis</keyword>
<organism evidence="5 6">
    <name type="scientific">Paeniglutamicibacter gangotriensis</name>
    <dbReference type="NCBI Taxonomy" id="254787"/>
    <lineage>
        <taxon>Bacteria</taxon>
        <taxon>Bacillati</taxon>
        <taxon>Actinomycetota</taxon>
        <taxon>Actinomycetes</taxon>
        <taxon>Micrococcales</taxon>
        <taxon>Micrococcaceae</taxon>
        <taxon>Paeniglutamicibacter</taxon>
    </lineage>
</organism>
<dbReference type="GO" id="GO:0019632">
    <property type="term" value="P:shikimate metabolic process"/>
    <property type="evidence" value="ECO:0007669"/>
    <property type="project" value="TreeGrafter"/>
</dbReference>
<dbReference type="InterPro" id="IPR046346">
    <property type="entry name" value="Aminoacid_DH-like_N_sf"/>
</dbReference>
<name>A0A5B0EGI4_9MICC</name>
<dbReference type="AlphaFoldDB" id="A0A5B0EGI4"/>